<dbReference type="SUPFAM" id="SSF81383">
    <property type="entry name" value="F-box domain"/>
    <property type="match status" value="1"/>
</dbReference>
<accession>A0A396H390</accession>
<proteinExistence type="predicted"/>
<comment type="caution">
    <text evidence="2">The sequence shown here is derived from an EMBL/GenBank/DDBJ whole genome shotgun (WGS) entry which is preliminary data.</text>
</comment>
<gene>
    <name evidence="2" type="ORF">MtrunA17_Chr7g0256161</name>
</gene>
<dbReference type="EMBL" id="PSQE01000007">
    <property type="protein sequence ID" value="RHN47730.1"/>
    <property type="molecule type" value="Genomic_DNA"/>
</dbReference>
<sequence length="332" mass="38693">MKKIANSVSISLLNFPESILDGILERLSPIELIKMSEVCICLRNKCRSDHFWEIHMKQKWGRVIGHVALKEWQWHVTSITAEEGSVLNQQINNIQNGSLGSFSGAWPMLCLGSYFEECTHLKSLLLSNNFKMALYLSLESGKFWFPAQLFRGLYVHEALLSYDSKTDTFQARTRSGNWRIVGNKIHWDKLRPSLVETSSCVRHVSDCYQDLKLGDHIEIQWRGNTQTPYGEIKYDHNDSESSTHLNFYWWYAVIGHLDSCNENENYCFCQNSETLVVEFKQYPRGSSMRKTMLRRHNNGEQAENSIGNYGGIRKLRDEEEIEKWKELLDHRL</sequence>
<dbReference type="PANTHER" id="PTHR31482">
    <property type="entry name" value="ESTS AU081301(E20138)"/>
    <property type="match status" value="1"/>
</dbReference>
<dbReference type="PROSITE" id="PS50181">
    <property type="entry name" value="FBOX"/>
    <property type="match status" value="1"/>
</dbReference>
<dbReference type="SMART" id="SM00256">
    <property type="entry name" value="FBOX"/>
    <property type="match status" value="1"/>
</dbReference>
<dbReference type="Proteomes" id="UP000265566">
    <property type="component" value="Chromosome 7"/>
</dbReference>
<dbReference type="Gramene" id="rna42363">
    <property type="protein sequence ID" value="RHN47730.1"/>
    <property type="gene ID" value="gene42363"/>
</dbReference>
<dbReference type="Pfam" id="PF00646">
    <property type="entry name" value="F-box"/>
    <property type="match status" value="1"/>
</dbReference>
<organism evidence="2">
    <name type="scientific">Medicago truncatula</name>
    <name type="common">Barrel medic</name>
    <name type="synonym">Medicago tribuloides</name>
    <dbReference type="NCBI Taxonomy" id="3880"/>
    <lineage>
        <taxon>Eukaryota</taxon>
        <taxon>Viridiplantae</taxon>
        <taxon>Streptophyta</taxon>
        <taxon>Embryophyta</taxon>
        <taxon>Tracheophyta</taxon>
        <taxon>Spermatophyta</taxon>
        <taxon>Magnoliopsida</taxon>
        <taxon>eudicotyledons</taxon>
        <taxon>Gunneridae</taxon>
        <taxon>Pentapetalae</taxon>
        <taxon>rosids</taxon>
        <taxon>fabids</taxon>
        <taxon>Fabales</taxon>
        <taxon>Fabaceae</taxon>
        <taxon>Papilionoideae</taxon>
        <taxon>50 kb inversion clade</taxon>
        <taxon>NPAAA clade</taxon>
        <taxon>Hologalegina</taxon>
        <taxon>IRL clade</taxon>
        <taxon>Trifolieae</taxon>
        <taxon>Medicago</taxon>
    </lineage>
</organism>
<protein>
    <submittedName>
        <fullName evidence="2">Putative F-box domain, leucine-rich repeat domain, L domain-containing protein</fullName>
    </submittedName>
</protein>
<dbReference type="InterPro" id="IPR036047">
    <property type="entry name" value="F-box-like_dom_sf"/>
</dbReference>
<dbReference type="InterPro" id="IPR001810">
    <property type="entry name" value="F-box_dom"/>
</dbReference>
<reference evidence="2" key="1">
    <citation type="journal article" date="2018" name="Nat. Plants">
        <title>Whole-genome landscape of Medicago truncatula symbiotic genes.</title>
        <authorList>
            <person name="Pecrix Y."/>
            <person name="Gamas P."/>
            <person name="Carrere S."/>
        </authorList>
    </citation>
    <scope>NUCLEOTIDE SEQUENCE</scope>
    <source>
        <tissue evidence="2">Leaves</tissue>
    </source>
</reference>
<dbReference type="PANTHER" id="PTHR31482:SF11">
    <property type="entry name" value="CYCLIN-LIKE F-BOX"/>
    <property type="match status" value="1"/>
</dbReference>
<evidence type="ECO:0000259" key="1">
    <source>
        <dbReference type="PROSITE" id="PS50181"/>
    </source>
</evidence>
<dbReference type="AlphaFoldDB" id="A0A396H390"/>
<name>A0A396H390_MEDTR</name>
<feature type="domain" description="F-box" evidence="1">
    <location>
        <begin position="9"/>
        <end position="55"/>
    </location>
</feature>
<evidence type="ECO:0000313" key="2">
    <source>
        <dbReference type="EMBL" id="RHN47730.1"/>
    </source>
</evidence>